<dbReference type="OrthoDB" id="10334651at2759"/>
<dbReference type="Proteomes" id="UP000604046">
    <property type="component" value="Unassembled WGS sequence"/>
</dbReference>
<dbReference type="AlphaFoldDB" id="A0A812JQD6"/>
<comment type="caution">
    <text evidence="1">The sequence shown here is derived from an EMBL/GenBank/DDBJ whole genome shotgun (WGS) entry which is preliminary data.</text>
</comment>
<keyword evidence="2" id="KW-1185">Reference proteome</keyword>
<proteinExistence type="predicted"/>
<gene>
    <name evidence="1" type="ORF">SNAT2548_LOCUS6816</name>
</gene>
<evidence type="ECO:0000313" key="1">
    <source>
        <dbReference type="EMBL" id="CAE7208627.1"/>
    </source>
</evidence>
<organism evidence="1 2">
    <name type="scientific">Symbiodinium natans</name>
    <dbReference type="NCBI Taxonomy" id="878477"/>
    <lineage>
        <taxon>Eukaryota</taxon>
        <taxon>Sar</taxon>
        <taxon>Alveolata</taxon>
        <taxon>Dinophyceae</taxon>
        <taxon>Suessiales</taxon>
        <taxon>Symbiodiniaceae</taxon>
        <taxon>Symbiodinium</taxon>
    </lineage>
</organism>
<reference evidence="1" key="1">
    <citation type="submission" date="2021-02" db="EMBL/GenBank/DDBJ databases">
        <authorList>
            <person name="Dougan E. K."/>
            <person name="Rhodes N."/>
            <person name="Thang M."/>
            <person name="Chan C."/>
        </authorList>
    </citation>
    <scope>NUCLEOTIDE SEQUENCE</scope>
</reference>
<name>A0A812JQD6_9DINO</name>
<accession>A0A812JQD6</accession>
<evidence type="ECO:0000313" key="2">
    <source>
        <dbReference type="Proteomes" id="UP000604046"/>
    </source>
</evidence>
<dbReference type="EMBL" id="CAJNDS010000460">
    <property type="protein sequence ID" value="CAE7208627.1"/>
    <property type="molecule type" value="Genomic_DNA"/>
</dbReference>
<sequence length="105" mass="11882">MDFEQRGWGADSAEPCDPAVLLDAFFFAAWVDLPRLIQALSNHIQSLLACPPRRVPVPEKVQRFACELLRVSFVARQGQWSFVSDQLADMAELAVMTMWDRLGDD</sequence>
<feature type="non-terminal residue" evidence="1">
    <location>
        <position position="105"/>
    </location>
</feature>
<protein>
    <submittedName>
        <fullName evidence="1">Uncharacterized protein</fullName>
    </submittedName>
</protein>